<gene>
    <name evidence="3" type="primary">LOC103085734</name>
</gene>
<evidence type="ECO:0000313" key="2">
    <source>
        <dbReference type="Proteomes" id="UP000265300"/>
    </source>
</evidence>
<dbReference type="AlphaFoldDB" id="A0A340W8V9"/>
<dbReference type="PANTHER" id="PTHR14387:SF7">
    <property type="entry name" value="THYROID ADENOMA-ASSOCIATED PROTEIN"/>
    <property type="match status" value="1"/>
</dbReference>
<dbReference type="SUPFAM" id="SSF48371">
    <property type="entry name" value="ARM repeat"/>
    <property type="match status" value="1"/>
</dbReference>
<dbReference type="GO" id="GO:0005829">
    <property type="term" value="C:cytosol"/>
    <property type="evidence" value="ECO:0007669"/>
    <property type="project" value="TreeGrafter"/>
</dbReference>
<sequence>CGCSPVYRSREMAARALVPFVMMDEIPDTIRTLLAKLPDCTDQCFRQNHIHGTLLQVFHLLQAFSDSKYRMNTYFQQVLAVGAGSYFRPGGGPRDIASLTPLLAPWQNPCLVTRAVYIDILFLLTCCLDKPSKDNRPVLEHLGFWEEVRRIILGSELITGFPYTFTVPGLPQYLQSLTKLAIAAVWAVAAQAGEQARDVPISFSRLLESSFPEVRLLTLEALLERFSAAASGLGEKGLPPLLWNTGGTFLMLAMKESHPECLCKILKILHCMDPSEWLPQTERCVHLTPKEFLIWTMDIASNERSEIQSEALRLASKVIAHHMQTCEETRDLVAPNLKQWVQLVLSSCGDHLPTESRLAAAEVLTSTAPFFLTNPHPILGLQDTLALWKRVLTLLQSEEQVIRDAATETVMTAMSQENTCQSTEFAFCRVDASIALDLALAVLCDLLQQWDQLAPGLPVLLGWLLGEGDDLMACVESVHQVEDYLFEKTEVNFWAETLIFMKYLYKHLFRLLSKSSWRPLSPERLCHLQRTASEQRHLLSQLFRELPPTAEFLKTVEFTRLRIREERALACLRLLAFLEGKEGEDTPVLRALDSPAAVNQLTLPRTETAC</sequence>
<evidence type="ECO:0000259" key="1">
    <source>
        <dbReference type="Pfam" id="PF25151"/>
    </source>
</evidence>
<protein>
    <submittedName>
        <fullName evidence="3">Thyroid adenoma-associated protein homolog</fullName>
    </submittedName>
</protein>
<dbReference type="Pfam" id="PF25151">
    <property type="entry name" value="TPR_Trm732_C"/>
    <property type="match status" value="1"/>
</dbReference>
<dbReference type="InParanoid" id="A0A340W8V9"/>
<dbReference type="RefSeq" id="XP_007445853.1">
    <property type="nucleotide sequence ID" value="XM_007445791.1"/>
</dbReference>
<dbReference type="PANTHER" id="PTHR14387">
    <property type="entry name" value="THADA/DEATH RECEPTOR INTERACTING PROTEIN"/>
    <property type="match status" value="1"/>
</dbReference>
<feature type="domain" description="tRNA (32-2'-O)-methyltransferase regulator THADA-like C-terminal TPR repeats region" evidence="1">
    <location>
        <begin position="1"/>
        <end position="60"/>
    </location>
</feature>
<dbReference type="InterPro" id="IPR016024">
    <property type="entry name" value="ARM-type_fold"/>
</dbReference>
<reference evidence="3" key="1">
    <citation type="submission" date="2025-08" db="UniProtKB">
        <authorList>
            <consortium name="RefSeq"/>
        </authorList>
    </citation>
    <scope>IDENTIFICATION</scope>
</reference>
<dbReference type="GeneID" id="103085734"/>
<name>A0A340W8V9_LIPVE</name>
<dbReference type="KEGG" id="lve:103085734"/>
<dbReference type="InterPro" id="IPR051954">
    <property type="entry name" value="tRNA_methyltransferase_THADA"/>
</dbReference>
<dbReference type="STRING" id="118797.A0A340W8V9"/>
<organism evidence="2 3">
    <name type="scientific">Lipotes vexillifer</name>
    <name type="common">Yangtze river dolphin</name>
    <dbReference type="NCBI Taxonomy" id="118797"/>
    <lineage>
        <taxon>Eukaryota</taxon>
        <taxon>Metazoa</taxon>
        <taxon>Chordata</taxon>
        <taxon>Craniata</taxon>
        <taxon>Vertebrata</taxon>
        <taxon>Euteleostomi</taxon>
        <taxon>Mammalia</taxon>
        <taxon>Eutheria</taxon>
        <taxon>Laurasiatheria</taxon>
        <taxon>Artiodactyla</taxon>
        <taxon>Whippomorpha</taxon>
        <taxon>Cetacea</taxon>
        <taxon>Odontoceti</taxon>
        <taxon>Lipotidae</taxon>
        <taxon>Lipotes</taxon>
    </lineage>
</organism>
<feature type="non-terminal residue" evidence="3">
    <location>
        <position position="1"/>
    </location>
</feature>
<dbReference type="InterPro" id="IPR056842">
    <property type="entry name" value="THADA-like_TPR_C"/>
</dbReference>
<accession>A0A340W8V9</accession>
<proteinExistence type="predicted"/>
<dbReference type="GO" id="GO:0030488">
    <property type="term" value="P:tRNA methylation"/>
    <property type="evidence" value="ECO:0007669"/>
    <property type="project" value="TreeGrafter"/>
</dbReference>
<dbReference type="Proteomes" id="UP000265300">
    <property type="component" value="Unplaced"/>
</dbReference>
<keyword evidence="2" id="KW-1185">Reference proteome</keyword>
<evidence type="ECO:0000313" key="3">
    <source>
        <dbReference type="RefSeq" id="XP_007445853.1"/>
    </source>
</evidence>